<keyword evidence="1" id="KW-0802">TPR repeat</keyword>
<dbReference type="Pfam" id="PF13432">
    <property type="entry name" value="TPR_16"/>
    <property type="match status" value="1"/>
</dbReference>
<dbReference type="PANTHER" id="PTHR12558">
    <property type="entry name" value="CELL DIVISION CYCLE 16,23,27"/>
    <property type="match status" value="1"/>
</dbReference>
<dbReference type="EMBL" id="JAODYH010000017">
    <property type="protein sequence ID" value="MCT9813418.1"/>
    <property type="molecule type" value="Genomic_DNA"/>
</dbReference>
<evidence type="ECO:0000313" key="4">
    <source>
        <dbReference type="Proteomes" id="UP001525968"/>
    </source>
</evidence>
<gene>
    <name evidence="3" type="ORF">N0K08_22540</name>
</gene>
<keyword evidence="2" id="KW-0732">Signal</keyword>
<dbReference type="RefSeq" id="WP_261502669.1">
    <property type="nucleotide sequence ID" value="NZ_JAODYH010000017.1"/>
</dbReference>
<dbReference type="PROSITE" id="PS50005">
    <property type="entry name" value="TPR"/>
    <property type="match status" value="1"/>
</dbReference>
<evidence type="ECO:0000256" key="2">
    <source>
        <dbReference type="SAM" id="SignalP"/>
    </source>
</evidence>
<comment type="caution">
    <text evidence="3">The sequence shown here is derived from an EMBL/GenBank/DDBJ whole genome shotgun (WGS) entry which is preliminary data.</text>
</comment>
<organism evidence="3 4">
    <name type="scientific">Acidovorax bellezanensis</name>
    <dbReference type="NCBI Taxonomy" id="2976702"/>
    <lineage>
        <taxon>Bacteria</taxon>
        <taxon>Pseudomonadati</taxon>
        <taxon>Pseudomonadota</taxon>
        <taxon>Betaproteobacteria</taxon>
        <taxon>Burkholderiales</taxon>
        <taxon>Comamonadaceae</taxon>
        <taxon>Acidovorax</taxon>
    </lineage>
</organism>
<dbReference type="SUPFAM" id="SSF48452">
    <property type="entry name" value="TPR-like"/>
    <property type="match status" value="2"/>
</dbReference>
<keyword evidence="4" id="KW-1185">Reference proteome</keyword>
<sequence length="589" mass="64411">MVHPLRPRALALAAALVIAPAIAWSQTAETPTDTELPDVAAQTDDEDAAALNAELFYEILVGEMAASVGDPIGGQALMLNAARQSNSAQLYRRATDMALRARAGDQALAAAQAWLQAFPDSRNANRYVLQILVAMNRIRDSLPHLRQEIDSTPTPSKPATFLAITQLYSRASNKALAAEIVETALKSQLKNKAAGPSAWATIGHMHLVADNQTAAVDALHKAEALSPGNGAAALLALELLESGDTSAEPVVIRYLTKHRNADMRMAYARILLSKERLAPAEVQLTAITHEHPDYADAWITLAKLQTQTQRWPAAEKSLQRFDALIPQLPAGNQNAARSEAYLLHALIAEKQRRFAEAMAWLDRIDNGDKLLNVQVRRASLLAQQGQLDQARQVIQAVPADTPAQQRLKQQAEVQIVRDAGQPALAYTLQDTLRKQFPEDNELAYDTALLAEKIGNFTEMESLLRAIMARDPGFHHAYNALGYSFAERGIRLDEARTLVAKALDAAPNDPFIIDSLAWIEFRLGNSRQAQTLLEKAFALRQDAEIAAHLGEVLWASGQRSQALAVWKKGLALNADNDTLRETLRRLGVTP</sequence>
<feature type="repeat" description="TPR" evidence="1">
    <location>
        <begin position="196"/>
        <end position="229"/>
    </location>
</feature>
<dbReference type="Gene3D" id="1.25.40.10">
    <property type="entry name" value="Tetratricopeptide repeat domain"/>
    <property type="match status" value="3"/>
</dbReference>
<feature type="signal peptide" evidence="2">
    <location>
        <begin position="1"/>
        <end position="23"/>
    </location>
</feature>
<proteinExistence type="predicted"/>
<reference evidence="3 4" key="1">
    <citation type="submission" date="2022-09" db="EMBL/GenBank/DDBJ databases">
        <title>Draft genome of isolate Be4.</title>
        <authorList>
            <person name="Sanchez-Castro I."/>
            <person name="Martinez-Rodriguez P."/>
            <person name="Descostes M."/>
            <person name="Merroun M."/>
        </authorList>
    </citation>
    <scope>NUCLEOTIDE SEQUENCE [LARGE SCALE GENOMIC DNA]</scope>
    <source>
        <strain evidence="3 4">Be4</strain>
    </source>
</reference>
<dbReference type="Proteomes" id="UP001525968">
    <property type="component" value="Unassembled WGS sequence"/>
</dbReference>
<protein>
    <submittedName>
        <fullName evidence="3">Tetratricopeptide repeat protein</fullName>
    </submittedName>
</protein>
<dbReference type="InterPro" id="IPR011990">
    <property type="entry name" value="TPR-like_helical_dom_sf"/>
</dbReference>
<evidence type="ECO:0000256" key="1">
    <source>
        <dbReference type="PROSITE-ProRule" id="PRU00339"/>
    </source>
</evidence>
<evidence type="ECO:0000313" key="3">
    <source>
        <dbReference type="EMBL" id="MCT9813418.1"/>
    </source>
</evidence>
<dbReference type="InterPro" id="IPR019734">
    <property type="entry name" value="TPR_rpt"/>
</dbReference>
<accession>A0ABT2PSG8</accession>
<dbReference type="PANTHER" id="PTHR12558:SF13">
    <property type="entry name" value="CELL DIVISION CYCLE PROTEIN 27 HOMOLOG"/>
    <property type="match status" value="1"/>
</dbReference>
<dbReference type="SMART" id="SM00028">
    <property type="entry name" value="TPR"/>
    <property type="match status" value="4"/>
</dbReference>
<feature type="chain" id="PRO_5045131392" evidence="2">
    <location>
        <begin position="24"/>
        <end position="589"/>
    </location>
</feature>
<name>A0ABT2PSG8_9BURK</name>